<sequence>MTAVVEGAASSVELVEHAPAVSLDLPDGIGRALAAGDIVNAAPDPYAPGRWSLRAGSKVGVVAVSVPGGEPFTVRITPKVPIARLFFLLGYSLDPRSGWRDGQVDVAEHHDLLPALAHAVERQIDRALRQGLLQGYRATEETALVVRGRIREAEQIRRHFGATLPVEVAYDEFTTDIAENRILRAAVERLLRLPGVPRDVRRRLLHQRTRLADVTPIVRGQPIPDWHPTRLNARYHHALHLARVVLDGASAEQAPGGLRIDGFLFDMNQLFEDFVTVALRETFRGTHRTGRLQDPHHLDENAAIRMKPDFVLYGPDQSPLAVADAKYKAEKPEGYPGADLYQMLAYCTALGLPEGHLVYAKGNAPHAAHRVRHAGIVLHQHALDLGQAPDGLLAGITAIARQMCPDLGV</sequence>
<dbReference type="Pfam" id="PF10117">
    <property type="entry name" value="McrBC"/>
    <property type="match status" value="1"/>
</dbReference>
<evidence type="ECO:0000313" key="1">
    <source>
        <dbReference type="EMBL" id="MBA2946506.1"/>
    </source>
</evidence>
<keyword evidence="1" id="KW-0255">Endonuclease</keyword>
<dbReference type="AlphaFoldDB" id="A0A7W0I8X5"/>
<name>A0A7W0I8X5_9ACTN</name>
<dbReference type="Proteomes" id="UP000545761">
    <property type="component" value="Unassembled WGS sequence"/>
</dbReference>
<dbReference type="EMBL" id="JACEHE010000006">
    <property type="protein sequence ID" value="MBA2946506.1"/>
    <property type="molecule type" value="Genomic_DNA"/>
</dbReference>
<gene>
    <name evidence="1" type="ORF">H1D24_11960</name>
</gene>
<comment type="caution">
    <text evidence="1">The sequence shown here is derived from an EMBL/GenBank/DDBJ whole genome shotgun (WGS) entry which is preliminary data.</text>
</comment>
<reference evidence="1 2" key="1">
    <citation type="submission" date="2020-07" db="EMBL/GenBank/DDBJ databases">
        <title>Streptomyces isolated from Indian soil.</title>
        <authorList>
            <person name="Mandal S."/>
            <person name="Maiti P.K."/>
        </authorList>
    </citation>
    <scope>NUCLEOTIDE SEQUENCE [LARGE SCALE GENOMIC DNA]</scope>
    <source>
        <strain evidence="1 2">PSKA28</strain>
    </source>
</reference>
<dbReference type="PANTHER" id="PTHR38733">
    <property type="entry name" value="PROTEIN MCRC"/>
    <property type="match status" value="1"/>
</dbReference>
<keyword evidence="1" id="KW-0540">Nuclease</keyword>
<dbReference type="GO" id="GO:0004519">
    <property type="term" value="F:endonuclease activity"/>
    <property type="evidence" value="ECO:0007669"/>
    <property type="project" value="UniProtKB-KW"/>
</dbReference>
<organism evidence="1 2">
    <name type="scientific">Streptomyces himalayensis subsp. himalayensis</name>
    <dbReference type="NCBI Taxonomy" id="2756131"/>
    <lineage>
        <taxon>Bacteria</taxon>
        <taxon>Bacillati</taxon>
        <taxon>Actinomycetota</taxon>
        <taxon>Actinomycetes</taxon>
        <taxon>Kitasatosporales</taxon>
        <taxon>Streptomycetaceae</taxon>
        <taxon>Streptomyces</taxon>
        <taxon>Streptomyces himalayensis</taxon>
    </lineage>
</organism>
<proteinExistence type="predicted"/>
<accession>A0A7W0I8X5</accession>
<evidence type="ECO:0000313" key="2">
    <source>
        <dbReference type="Proteomes" id="UP000545761"/>
    </source>
</evidence>
<dbReference type="PANTHER" id="PTHR38733:SF1">
    <property type="entry name" value="TYPE IV METHYL-DIRECTED RESTRICTION ENZYME ECOKMCRBC"/>
    <property type="match status" value="1"/>
</dbReference>
<dbReference type="InterPro" id="IPR019292">
    <property type="entry name" value="McrC"/>
</dbReference>
<dbReference type="RefSeq" id="WP_181657443.1">
    <property type="nucleotide sequence ID" value="NZ_JACEHE010000006.1"/>
</dbReference>
<keyword evidence="1" id="KW-0378">Hydrolase</keyword>
<protein>
    <submittedName>
        <fullName evidence="1">Restriction endonuclease</fullName>
    </submittedName>
</protein>